<proteinExistence type="predicted"/>
<comment type="caution">
    <text evidence="2">The sequence shown here is derived from an EMBL/GenBank/DDBJ whole genome shotgun (WGS) entry which is preliminary data.</text>
</comment>
<keyword evidence="1" id="KW-1133">Transmembrane helix</keyword>
<evidence type="ECO:0000256" key="1">
    <source>
        <dbReference type="SAM" id="Phobius"/>
    </source>
</evidence>
<gene>
    <name evidence="2" type="ORF">ACFSKX_11785</name>
</gene>
<accession>A0ABW5ECV3</accession>
<name>A0ABW5ECV3_9GAMM</name>
<organism evidence="2 3">
    <name type="scientific">Microbulbifer halophilus</name>
    <dbReference type="NCBI Taxonomy" id="453963"/>
    <lineage>
        <taxon>Bacteria</taxon>
        <taxon>Pseudomonadati</taxon>
        <taxon>Pseudomonadota</taxon>
        <taxon>Gammaproteobacteria</taxon>
        <taxon>Cellvibrionales</taxon>
        <taxon>Microbulbiferaceae</taxon>
        <taxon>Microbulbifer</taxon>
    </lineage>
</organism>
<evidence type="ECO:0000313" key="3">
    <source>
        <dbReference type="Proteomes" id="UP001597425"/>
    </source>
</evidence>
<keyword evidence="1" id="KW-0472">Membrane</keyword>
<sequence length="56" mass="6203">MHWNNLLGNLLLIGILLLLLAGLRDVRDESDSPAHYPLLRVAQTPATPRKLCSLLS</sequence>
<dbReference type="Proteomes" id="UP001597425">
    <property type="component" value="Unassembled WGS sequence"/>
</dbReference>
<protein>
    <submittedName>
        <fullName evidence="2">Uncharacterized protein</fullName>
    </submittedName>
</protein>
<dbReference type="RefSeq" id="WP_265721166.1">
    <property type="nucleotide sequence ID" value="NZ_JAPIVK010000009.1"/>
</dbReference>
<evidence type="ECO:0000313" key="2">
    <source>
        <dbReference type="EMBL" id="MFD2311097.1"/>
    </source>
</evidence>
<reference evidence="3" key="1">
    <citation type="journal article" date="2019" name="Int. J. Syst. Evol. Microbiol.">
        <title>The Global Catalogue of Microorganisms (GCM) 10K type strain sequencing project: providing services to taxonomists for standard genome sequencing and annotation.</title>
        <authorList>
            <consortium name="The Broad Institute Genomics Platform"/>
            <consortium name="The Broad Institute Genome Sequencing Center for Infectious Disease"/>
            <person name="Wu L."/>
            <person name="Ma J."/>
        </authorList>
    </citation>
    <scope>NUCLEOTIDE SEQUENCE [LARGE SCALE GENOMIC DNA]</scope>
    <source>
        <strain evidence="3">KCTC 12848</strain>
    </source>
</reference>
<dbReference type="EMBL" id="JBHUJD010000014">
    <property type="protein sequence ID" value="MFD2311097.1"/>
    <property type="molecule type" value="Genomic_DNA"/>
</dbReference>
<keyword evidence="3" id="KW-1185">Reference proteome</keyword>
<keyword evidence="1" id="KW-0812">Transmembrane</keyword>
<feature type="transmembrane region" description="Helical" evidence="1">
    <location>
        <begin position="6"/>
        <end position="23"/>
    </location>
</feature>